<keyword evidence="7 10" id="KW-0472">Membrane</keyword>
<dbReference type="OrthoDB" id="7663575at2759"/>
<dbReference type="Proteomes" id="UP000639338">
    <property type="component" value="Unassembled WGS sequence"/>
</dbReference>
<keyword evidence="6 10" id="KW-1133">Transmembrane helix</keyword>
<sequence length="387" mass="45244">MNATKFRNIYVVAFAELIPEAIYNSQWTNIDKNSKLTFQIIMSRCQKKLICGAYGLVNVNHEQITQVLANDIIAAVDTNKNGNSKTLSMELKYIVMRHEELYKLIDIMNNQLYSSVIFVSFIIGMGYLTFMNILYTISVWQDDVDSAITMLSIVFTVMVTITKGIIIWFYQEELFNILNNLHEKWNKSWTRIEIRDQILETVIRVTKFRNIYVIALIGLFITYTYPPIGNSLIYFYRNANQSLDYNKLMWPAEVYPIKIDTFFKYLCISTIEICQAFFYIIYCHVGDIFYIQIFTHISIQFQVLANDILTIVDTNKNGYSKTLSMELKYIVMRHEELYKLIDIMNNQLYSSVIFVSFIIEIWEDDIDSAITMLSVVFSEIVTIPKAS</sequence>
<keyword evidence="3 10" id="KW-0716">Sensory transduction</keyword>
<evidence type="ECO:0000256" key="10">
    <source>
        <dbReference type="RuleBase" id="RU351113"/>
    </source>
</evidence>
<evidence type="ECO:0000256" key="1">
    <source>
        <dbReference type="ARBA" id="ARBA00004651"/>
    </source>
</evidence>
<evidence type="ECO:0000256" key="9">
    <source>
        <dbReference type="ARBA" id="ARBA00023224"/>
    </source>
</evidence>
<dbReference type="InterPro" id="IPR004117">
    <property type="entry name" value="7tm6_olfct_rcpt"/>
</dbReference>
<evidence type="ECO:0000313" key="11">
    <source>
        <dbReference type="EMBL" id="KAF7993055.1"/>
    </source>
</evidence>
<evidence type="ECO:0000256" key="6">
    <source>
        <dbReference type="ARBA" id="ARBA00022989"/>
    </source>
</evidence>
<dbReference type="AlphaFoldDB" id="A0A834XVS9"/>
<evidence type="ECO:0000313" key="12">
    <source>
        <dbReference type="Proteomes" id="UP000639338"/>
    </source>
</evidence>
<dbReference type="Pfam" id="PF02949">
    <property type="entry name" value="7tm_6"/>
    <property type="match status" value="1"/>
</dbReference>
<dbReference type="GO" id="GO:0007165">
    <property type="term" value="P:signal transduction"/>
    <property type="evidence" value="ECO:0007669"/>
    <property type="project" value="UniProtKB-KW"/>
</dbReference>
<evidence type="ECO:0000256" key="5">
    <source>
        <dbReference type="ARBA" id="ARBA00022725"/>
    </source>
</evidence>
<keyword evidence="9 10" id="KW-0807">Transducer</keyword>
<keyword evidence="4 10" id="KW-0812">Transmembrane</keyword>
<dbReference type="GO" id="GO:0005549">
    <property type="term" value="F:odorant binding"/>
    <property type="evidence" value="ECO:0007669"/>
    <property type="project" value="InterPro"/>
</dbReference>
<feature type="transmembrane region" description="Helical" evidence="10">
    <location>
        <begin position="147"/>
        <end position="170"/>
    </location>
</feature>
<feature type="transmembrane region" description="Helical" evidence="10">
    <location>
        <begin position="211"/>
        <end position="236"/>
    </location>
</feature>
<name>A0A834XVS9_APHGI</name>
<comment type="caution">
    <text evidence="10">Lacks conserved residue(s) required for the propagation of feature annotation.</text>
</comment>
<keyword evidence="8 10" id="KW-0675">Receptor</keyword>
<accession>A0A834XVS9</accession>
<comment type="subcellular location">
    <subcellularLocation>
        <location evidence="1 10">Cell membrane</location>
        <topology evidence="1 10">Multi-pass membrane protein</topology>
    </subcellularLocation>
</comment>
<proteinExistence type="inferred from homology"/>
<evidence type="ECO:0000256" key="3">
    <source>
        <dbReference type="ARBA" id="ARBA00022606"/>
    </source>
</evidence>
<keyword evidence="12" id="KW-1185">Reference proteome</keyword>
<keyword evidence="2" id="KW-1003">Cell membrane</keyword>
<evidence type="ECO:0000256" key="8">
    <source>
        <dbReference type="ARBA" id="ARBA00023170"/>
    </source>
</evidence>
<evidence type="ECO:0000256" key="2">
    <source>
        <dbReference type="ARBA" id="ARBA00022475"/>
    </source>
</evidence>
<dbReference type="PANTHER" id="PTHR21137:SF35">
    <property type="entry name" value="ODORANT RECEPTOR 19A-RELATED"/>
    <property type="match status" value="1"/>
</dbReference>
<comment type="caution">
    <text evidence="11">The sequence shown here is derived from an EMBL/GenBank/DDBJ whole genome shotgun (WGS) entry which is preliminary data.</text>
</comment>
<evidence type="ECO:0000256" key="7">
    <source>
        <dbReference type="ARBA" id="ARBA00023136"/>
    </source>
</evidence>
<dbReference type="GO" id="GO:0005886">
    <property type="term" value="C:plasma membrane"/>
    <property type="evidence" value="ECO:0007669"/>
    <property type="project" value="UniProtKB-SubCell"/>
</dbReference>
<reference evidence="11 12" key="1">
    <citation type="submission" date="2020-08" db="EMBL/GenBank/DDBJ databases">
        <title>Aphidius gifuensis genome sequencing and assembly.</title>
        <authorList>
            <person name="Du Z."/>
        </authorList>
    </citation>
    <scope>NUCLEOTIDE SEQUENCE [LARGE SCALE GENOMIC DNA]</scope>
    <source>
        <strain evidence="11">YNYX2018</strain>
        <tissue evidence="11">Adults</tissue>
    </source>
</reference>
<dbReference type="EMBL" id="JACMRX010000003">
    <property type="protein sequence ID" value="KAF7993055.1"/>
    <property type="molecule type" value="Genomic_DNA"/>
</dbReference>
<dbReference type="GO" id="GO:0004984">
    <property type="term" value="F:olfactory receptor activity"/>
    <property type="evidence" value="ECO:0007669"/>
    <property type="project" value="InterPro"/>
</dbReference>
<dbReference type="PANTHER" id="PTHR21137">
    <property type="entry name" value="ODORANT RECEPTOR"/>
    <property type="match status" value="1"/>
</dbReference>
<feature type="transmembrane region" description="Helical" evidence="10">
    <location>
        <begin position="112"/>
        <end position="135"/>
    </location>
</feature>
<comment type="similarity">
    <text evidence="10">Belongs to the insect chemoreceptor superfamily. Heteromeric odorant receptor channel (TC 1.A.69) family.</text>
</comment>
<evidence type="ECO:0000256" key="4">
    <source>
        <dbReference type="ARBA" id="ARBA00022692"/>
    </source>
</evidence>
<protein>
    <recommendedName>
        <fullName evidence="10">Odorant receptor</fullName>
    </recommendedName>
</protein>
<gene>
    <name evidence="11" type="ORF">HCN44_005836</name>
</gene>
<keyword evidence="5 10" id="KW-0552">Olfaction</keyword>
<organism evidence="11 12">
    <name type="scientific">Aphidius gifuensis</name>
    <name type="common">Parasitoid wasp</name>
    <dbReference type="NCBI Taxonomy" id="684658"/>
    <lineage>
        <taxon>Eukaryota</taxon>
        <taxon>Metazoa</taxon>
        <taxon>Ecdysozoa</taxon>
        <taxon>Arthropoda</taxon>
        <taxon>Hexapoda</taxon>
        <taxon>Insecta</taxon>
        <taxon>Pterygota</taxon>
        <taxon>Neoptera</taxon>
        <taxon>Endopterygota</taxon>
        <taxon>Hymenoptera</taxon>
        <taxon>Apocrita</taxon>
        <taxon>Ichneumonoidea</taxon>
        <taxon>Braconidae</taxon>
        <taxon>Aphidiinae</taxon>
        <taxon>Aphidius</taxon>
    </lineage>
</organism>